<accession>A0A8B6DAU6</accession>
<feature type="signal peptide" evidence="1">
    <location>
        <begin position="1"/>
        <end position="21"/>
    </location>
</feature>
<reference evidence="2" key="1">
    <citation type="submission" date="2018-11" db="EMBL/GenBank/DDBJ databases">
        <authorList>
            <person name="Alioto T."/>
            <person name="Alioto T."/>
        </authorList>
    </citation>
    <scope>NUCLEOTIDE SEQUENCE</scope>
</reference>
<dbReference type="Gene3D" id="2.10.25.10">
    <property type="entry name" value="Laminin"/>
    <property type="match status" value="1"/>
</dbReference>
<dbReference type="Proteomes" id="UP000596742">
    <property type="component" value="Unassembled WGS sequence"/>
</dbReference>
<evidence type="ECO:0000256" key="1">
    <source>
        <dbReference type="SAM" id="SignalP"/>
    </source>
</evidence>
<dbReference type="Pfam" id="PF14670">
    <property type="entry name" value="FXa_inhibition"/>
    <property type="match status" value="1"/>
</dbReference>
<comment type="caution">
    <text evidence="2">The sequence shown here is derived from an EMBL/GenBank/DDBJ whole genome shotgun (WGS) entry which is preliminary data.</text>
</comment>
<dbReference type="InterPro" id="IPR050778">
    <property type="entry name" value="Cueball_EGF_LRP_Nidogen"/>
</dbReference>
<feature type="chain" id="PRO_5032463437" evidence="1">
    <location>
        <begin position="22"/>
        <end position="124"/>
    </location>
</feature>
<evidence type="ECO:0000313" key="2">
    <source>
        <dbReference type="EMBL" id="VDI17611.1"/>
    </source>
</evidence>
<gene>
    <name evidence="2" type="ORF">MGAL_10B021193</name>
</gene>
<name>A0A8B6DAU6_MYTGA</name>
<dbReference type="Gene3D" id="2.120.10.30">
    <property type="entry name" value="TolB, C-terminal domain"/>
    <property type="match status" value="1"/>
</dbReference>
<dbReference type="AlphaFoldDB" id="A0A8B6DAU6"/>
<protein>
    <submittedName>
        <fullName evidence="2">Uncharacterized protein</fullName>
    </submittedName>
</protein>
<dbReference type="OrthoDB" id="72419at2759"/>
<keyword evidence="3" id="KW-1185">Reference proteome</keyword>
<dbReference type="EMBL" id="UYJE01003244">
    <property type="protein sequence ID" value="VDI17611.1"/>
    <property type="molecule type" value="Genomic_DNA"/>
</dbReference>
<dbReference type="SUPFAM" id="SSF57196">
    <property type="entry name" value="EGF/Laminin"/>
    <property type="match status" value="1"/>
</dbReference>
<dbReference type="InterPro" id="IPR011042">
    <property type="entry name" value="6-blade_b-propeller_TolB-like"/>
</dbReference>
<sequence>MIDLFLLYVAFIRASYQLFRGQPFCGTNPCAHNNGECSHLCLITPNKSVCACPMGLELSGYSKTCIIPEAFLIFSGQQNIKRLSLESNHRIRPIPIRGIKEAPIAIDYDINDNRIYWTDATERV</sequence>
<dbReference type="PANTHER" id="PTHR46513:SF41">
    <property type="entry name" value="LOW-DENSITY LIPOPROTEIN RECEPTOR-RELATED PROTEIN"/>
    <property type="match status" value="1"/>
</dbReference>
<dbReference type="PANTHER" id="PTHR46513">
    <property type="entry name" value="VITELLOGENIN RECEPTOR-LIKE PROTEIN-RELATED-RELATED"/>
    <property type="match status" value="1"/>
</dbReference>
<keyword evidence="1" id="KW-0732">Signal</keyword>
<evidence type="ECO:0000313" key="3">
    <source>
        <dbReference type="Proteomes" id="UP000596742"/>
    </source>
</evidence>
<organism evidence="2 3">
    <name type="scientific">Mytilus galloprovincialis</name>
    <name type="common">Mediterranean mussel</name>
    <dbReference type="NCBI Taxonomy" id="29158"/>
    <lineage>
        <taxon>Eukaryota</taxon>
        <taxon>Metazoa</taxon>
        <taxon>Spiralia</taxon>
        <taxon>Lophotrochozoa</taxon>
        <taxon>Mollusca</taxon>
        <taxon>Bivalvia</taxon>
        <taxon>Autobranchia</taxon>
        <taxon>Pteriomorphia</taxon>
        <taxon>Mytilida</taxon>
        <taxon>Mytiloidea</taxon>
        <taxon>Mytilidae</taxon>
        <taxon>Mytilinae</taxon>
        <taxon>Mytilus</taxon>
    </lineage>
</organism>
<proteinExistence type="predicted"/>